<gene>
    <name evidence="2" type="ORF">ELD05_03905</name>
</gene>
<evidence type="ECO:0000256" key="1">
    <source>
        <dbReference type="SAM" id="Phobius"/>
    </source>
</evidence>
<dbReference type="RefSeq" id="WP_127351443.1">
    <property type="nucleotide sequence ID" value="NZ_CP034791.1"/>
</dbReference>
<dbReference type="PANTHER" id="PTHR43649">
    <property type="entry name" value="ARABINOSE-BINDING PROTEIN-RELATED"/>
    <property type="match status" value="1"/>
</dbReference>
<proteinExistence type="predicted"/>
<dbReference type="CDD" id="cd13582">
    <property type="entry name" value="PBP2_AlgQ_like_3"/>
    <property type="match status" value="1"/>
</dbReference>
<sequence>MRISKRFFAVISVVVIISFVLGICLVGNAGSSKLVKPLKPTPEAKKPITLTMYSAETNPNDDGFKSPVAQKIKELTGVTLKIEYAIAAGAGQQKLQLMAASGDYPDLVYAKGDLQLLKNAGGIVQLDSLIEKYGPNIKKAYGKNLKRLRWSPQDPHIYCLGITTDNDATLDVNGGFMIQHRVVIEQNYPRIRTIKDFENAIVKYWKKHPTTDGLPTIPLTLSADDWRTVISVTNPAFQATGAPDDGEFYVDPKTLKVIRHYKRPIEKEYFKWLNHLWNAGILDRETFVQKDDQYKAKIASGRVLALIDAGWAVGEPITALKKAGKYEYTYGYYPVTVNEKIKQCPPDVKVGYTGGWGIAITVKCKDKVRAIKFLDWMCTEDANILRQWGIEGVHHTYVKGKRVFLPKIDQMRKTDPTFSKKTGIGAYVYPFPRLPNTYIDSTGNPIAPDTRKEDIRKNYSDVEKKVLSAYKAEIWKDLFPKANEYPEKTWGYLWMISIDDPNIKTINDKIWNYTLSTIPKVVMAKEKDFDKVWNDFLAGFEKLGNSKVEEYYTKRIKQNIELWTK</sequence>
<dbReference type="PANTHER" id="PTHR43649:SF12">
    <property type="entry name" value="DIACETYLCHITOBIOSE BINDING PROTEIN DASA"/>
    <property type="match status" value="1"/>
</dbReference>
<dbReference type="InterPro" id="IPR050490">
    <property type="entry name" value="Bact_solute-bd_prot1"/>
</dbReference>
<name>A0A3T0D498_9FIRM</name>
<dbReference type="KEGG" id="ccha:ELD05_03905"/>
<dbReference type="AlphaFoldDB" id="A0A3T0D498"/>
<feature type="transmembrane region" description="Helical" evidence="1">
    <location>
        <begin position="7"/>
        <end position="30"/>
    </location>
</feature>
<reference evidence="2 3" key="1">
    <citation type="submission" date="2018-12" db="EMBL/GenBank/DDBJ databases">
        <title>Genome sequence from the cellulolytic species, Caldicellulosiruptor changbaiensis.</title>
        <authorList>
            <person name="Blumer-Schuette S.E."/>
            <person name="Mendoza C."/>
        </authorList>
    </citation>
    <scope>NUCLEOTIDE SEQUENCE [LARGE SCALE GENOMIC DNA]</scope>
    <source>
        <strain evidence="2 3">CBS-Z</strain>
    </source>
</reference>
<accession>A0A3T0D498</accession>
<dbReference type="SUPFAM" id="SSF53850">
    <property type="entry name" value="Periplasmic binding protein-like II"/>
    <property type="match status" value="1"/>
</dbReference>
<organism evidence="2 3">
    <name type="scientific">Caldicellulosiruptor changbaiensis</name>
    <dbReference type="NCBI Taxonomy" id="1222016"/>
    <lineage>
        <taxon>Bacteria</taxon>
        <taxon>Bacillati</taxon>
        <taxon>Bacillota</taxon>
        <taxon>Bacillota incertae sedis</taxon>
        <taxon>Caldicellulosiruptorales</taxon>
        <taxon>Caldicellulosiruptoraceae</taxon>
        <taxon>Caldicellulosiruptor</taxon>
    </lineage>
</organism>
<dbReference type="Gene3D" id="3.40.190.10">
    <property type="entry name" value="Periplasmic binding protein-like II"/>
    <property type="match status" value="2"/>
</dbReference>
<dbReference type="InterPro" id="IPR006059">
    <property type="entry name" value="SBP"/>
</dbReference>
<keyword evidence="1" id="KW-0812">Transmembrane</keyword>
<dbReference type="EMBL" id="CP034791">
    <property type="protein sequence ID" value="AZT89871.1"/>
    <property type="molecule type" value="Genomic_DNA"/>
</dbReference>
<keyword evidence="1" id="KW-0472">Membrane</keyword>
<dbReference type="Proteomes" id="UP000282930">
    <property type="component" value="Chromosome"/>
</dbReference>
<keyword evidence="1" id="KW-1133">Transmembrane helix</keyword>
<evidence type="ECO:0000313" key="2">
    <source>
        <dbReference type="EMBL" id="AZT89871.1"/>
    </source>
</evidence>
<evidence type="ECO:0000313" key="3">
    <source>
        <dbReference type="Proteomes" id="UP000282930"/>
    </source>
</evidence>
<protein>
    <submittedName>
        <fullName evidence="2">Extracellular solute-binding protein</fullName>
    </submittedName>
</protein>
<keyword evidence="3" id="KW-1185">Reference proteome</keyword>
<dbReference type="Pfam" id="PF01547">
    <property type="entry name" value="SBP_bac_1"/>
    <property type="match status" value="2"/>
</dbReference>